<evidence type="ECO:0000313" key="13">
    <source>
        <dbReference type="Proteomes" id="UP001163823"/>
    </source>
</evidence>
<dbReference type="GO" id="GO:0016020">
    <property type="term" value="C:membrane"/>
    <property type="evidence" value="ECO:0007669"/>
    <property type="project" value="UniProtKB-SubCell"/>
</dbReference>
<gene>
    <name evidence="12" type="ORF">O6P43_020100</name>
</gene>
<evidence type="ECO:0000256" key="5">
    <source>
        <dbReference type="ARBA" id="ARBA00022723"/>
    </source>
</evidence>
<evidence type="ECO:0000256" key="7">
    <source>
        <dbReference type="ARBA" id="ARBA00023002"/>
    </source>
</evidence>
<organism evidence="12 13">
    <name type="scientific">Quillaja saponaria</name>
    <name type="common">Soap bark tree</name>
    <dbReference type="NCBI Taxonomy" id="32244"/>
    <lineage>
        <taxon>Eukaryota</taxon>
        <taxon>Viridiplantae</taxon>
        <taxon>Streptophyta</taxon>
        <taxon>Embryophyta</taxon>
        <taxon>Tracheophyta</taxon>
        <taxon>Spermatophyta</taxon>
        <taxon>Magnoliopsida</taxon>
        <taxon>eudicotyledons</taxon>
        <taxon>Gunneridae</taxon>
        <taxon>Pentapetalae</taxon>
        <taxon>rosids</taxon>
        <taxon>fabids</taxon>
        <taxon>Fabales</taxon>
        <taxon>Quillajaceae</taxon>
        <taxon>Quillaja</taxon>
    </lineage>
</organism>
<dbReference type="InterPro" id="IPR001128">
    <property type="entry name" value="Cyt_P450"/>
</dbReference>
<dbReference type="PROSITE" id="PS00086">
    <property type="entry name" value="CYTOCHROME_P450"/>
    <property type="match status" value="1"/>
</dbReference>
<comment type="similarity">
    <text evidence="3 10">Belongs to the cytochrome P450 family.</text>
</comment>
<dbReference type="PANTHER" id="PTHR24286:SF256">
    <property type="entry name" value="CYTOCHROME P450 FAMILY PROTEIN"/>
    <property type="match status" value="1"/>
</dbReference>
<comment type="subcellular location">
    <subcellularLocation>
        <location evidence="2">Membrane</location>
        <topology evidence="2">Single-pass membrane protein</topology>
    </subcellularLocation>
</comment>
<proteinExistence type="inferred from homology"/>
<protein>
    <submittedName>
        <fullName evidence="12">Cytochrome P450</fullName>
    </submittedName>
</protein>
<evidence type="ECO:0000256" key="11">
    <source>
        <dbReference type="SAM" id="Phobius"/>
    </source>
</evidence>
<evidence type="ECO:0000256" key="3">
    <source>
        <dbReference type="ARBA" id="ARBA00010617"/>
    </source>
</evidence>
<dbReference type="PANTHER" id="PTHR24286">
    <property type="entry name" value="CYTOCHROME P450 26"/>
    <property type="match status" value="1"/>
</dbReference>
<dbReference type="KEGG" id="qsa:O6P43_020100"/>
<dbReference type="InterPro" id="IPR002401">
    <property type="entry name" value="Cyt_P450_E_grp-I"/>
</dbReference>
<keyword evidence="13" id="KW-1185">Reference proteome</keyword>
<dbReference type="GO" id="GO:0020037">
    <property type="term" value="F:heme binding"/>
    <property type="evidence" value="ECO:0007669"/>
    <property type="project" value="InterPro"/>
</dbReference>
<comment type="caution">
    <text evidence="12">The sequence shown here is derived from an EMBL/GenBank/DDBJ whole genome shotgun (WGS) entry which is preliminary data.</text>
</comment>
<name>A0AAD7LKH7_QUISA</name>
<evidence type="ECO:0000256" key="4">
    <source>
        <dbReference type="ARBA" id="ARBA00022692"/>
    </source>
</evidence>
<evidence type="ECO:0000256" key="10">
    <source>
        <dbReference type="RuleBase" id="RU000461"/>
    </source>
</evidence>
<dbReference type="EMBL" id="JARAOO010000008">
    <property type="protein sequence ID" value="KAJ7959537.1"/>
    <property type="molecule type" value="Genomic_DNA"/>
</dbReference>
<keyword evidence="10" id="KW-0503">Monooxygenase</keyword>
<dbReference type="GO" id="GO:0016705">
    <property type="term" value="F:oxidoreductase activity, acting on paired donors, with incorporation or reduction of molecular oxygen"/>
    <property type="evidence" value="ECO:0007669"/>
    <property type="project" value="InterPro"/>
</dbReference>
<keyword evidence="9 10" id="KW-0349">Heme</keyword>
<keyword evidence="5 9" id="KW-0479">Metal-binding</keyword>
<evidence type="ECO:0000313" key="12">
    <source>
        <dbReference type="EMBL" id="KAJ7959537.1"/>
    </source>
</evidence>
<evidence type="ECO:0000256" key="8">
    <source>
        <dbReference type="ARBA" id="ARBA00023004"/>
    </source>
</evidence>
<dbReference type="GO" id="GO:0005506">
    <property type="term" value="F:iron ion binding"/>
    <property type="evidence" value="ECO:0007669"/>
    <property type="project" value="InterPro"/>
</dbReference>
<keyword evidence="4 11" id="KW-0812">Transmembrane</keyword>
<evidence type="ECO:0000256" key="9">
    <source>
        <dbReference type="PIRSR" id="PIRSR602401-1"/>
    </source>
</evidence>
<feature type="binding site" description="axial binding residue" evidence="9">
    <location>
        <position position="435"/>
    </location>
    <ligand>
        <name>heme</name>
        <dbReference type="ChEBI" id="CHEBI:30413"/>
    </ligand>
    <ligandPart>
        <name>Fe</name>
        <dbReference type="ChEBI" id="CHEBI:18248"/>
    </ligandPart>
</feature>
<keyword evidence="7 10" id="KW-0560">Oxidoreductase</keyword>
<dbReference type="FunFam" id="1.10.630.10:FF:000022">
    <property type="entry name" value="Taxadiene 5-alpha hydroxylase"/>
    <property type="match status" value="1"/>
</dbReference>
<evidence type="ECO:0000256" key="1">
    <source>
        <dbReference type="ARBA" id="ARBA00001971"/>
    </source>
</evidence>
<dbReference type="GO" id="GO:0016125">
    <property type="term" value="P:sterol metabolic process"/>
    <property type="evidence" value="ECO:0007669"/>
    <property type="project" value="TreeGrafter"/>
</dbReference>
<evidence type="ECO:0000256" key="6">
    <source>
        <dbReference type="ARBA" id="ARBA00022989"/>
    </source>
</evidence>
<dbReference type="Proteomes" id="UP001163823">
    <property type="component" value="Chromosome 8"/>
</dbReference>
<keyword evidence="11" id="KW-0472">Membrane</keyword>
<dbReference type="InterPro" id="IPR036396">
    <property type="entry name" value="Cyt_P450_sf"/>
</dbReference>
<keyword evidence="8 9" id="KW-0408">Iron</keyword>
<dbReference type="AlphaFoldDB" id="A0AAD7LKH7"/>
<dbReference type="PRINTS" id="PR00463">
    <property type="entry name" value="EP450I"/>
</dbReference>
<keyword evidence="6 11" id="KW-1133">Transmembrane helix</keyword>
<dbReference type="GO" id="GO:0004497">
    <property type="term" value="F:monooxygenase activity"/>
    <property type="evidence" value="ECO:0007669"/>
    <property type="project" value="UniProtKB-KW"/>
</dbReference>
<evidence type="ECO:0000256" key="2">
    <source>
        <dbReference type="ARBA" id="ARBA00004167"/>
    </source>
</evidence>
<dbReference type="SUPFAM" id="SSF48264">
    <property type="entry name" value="Cytochrome P450"/>
    <property type="match status" value="1"/>
</dbReference>
<reference evidence="12" key="1">
    <citation type="journal article" date="2023" name="Science">
        <title>Elucidation of the pathway for biosynthesis of saponin adjuvants from the soapbark tree.</title>
        <authorList>
            <person name="Reed J."/>
            <person name="Orme A."/>
            <person name="El-Demerdash A."/>
            <person name="Owen C."/>
            <person name="Martin L.B.B."/>
            <person name="Misra R.C."/>
            <person name="Kikuchi S."/>
            <person name="Rejzek M."/>
            <person name="Martin A.C."/>
            <person name="Harkess A."/>
            <person name="Leebens-Mack J."/>
            <person name="Louveau T."/>
            <person name="Stephenson M.J."/>
            <person name="Osbourn A."/>
        </authorList>
    </citation>
    <scope>NUCLEOTIDE SEQUENCE</scope>
    <source>
        <strain evidence="12">S10</strain>
    </source>
</reference>
<dbReference type="Pfam" id="PF00067">
    <property type="entry name" value="p450"/>
    <property type="match status" value="1"/>
</dbReference>
<feature type="transmembrane region" description="Helical" evidence="11">
    <location>
        <begin position="12"/>
        <end position="31"/>
    </location>
</feature>
<sequence length="494" mass="55295">MDVLSVVFEVPPSIIIIIITLIAILGGYFKLRVSPLLGKKIPPGSLGFPVIGESVSFIKAQRQDKTGEWLQSRISKYGPVFKTSLMGSNSVVLTGQAGNRFLFSGSDNGIAGNQVATAAKILGKQSIFEVSGFRHKLVRSAITGFLKPESIQRFVGEMDSLVQQQLLQELNDKDSVRMVELMKKTAFKVTCSLLCSLPEGNEQDELFKDFTIAAKGFWAIPLNIPGTTYHKALQARNRLHKRISSLIKGRKKLLEEGMADSSDDIIISLLSLRDESGEPLPEEEIIDNVISVMLASHDTTAIVLSLLIRQLSRDTEVFNKVLEEQKQIVNAKEGSEANLNWADLQMMKYTWRVALELMRITPPVFGNFKSASRDTNFDGFDILKGWKVLWVAAGTNMDKNIFEDPEKFDPSRFERSLKSFPPYTYVPFGAGPRICPGAEFARVEILLIVHHLITNYNWKEMIPDEPIMREPLPYPSMGLPVKLHQRNVTKKAVI</sequence>
<accession>A0AAD7LKH7</accession>
<dbReference type="PRINTS" id="PR00385">
    <property type="entry name" value="P450"/>
</dbReference>
<dbReference type="InterPro" id="IPR017972">
    <property type="entry name" value="Cyt_P450_CS"/>
</dbReference>
<dbReference type="Gene3D" id="1.10.630.10">
    <property type="entry name" value="Cytochrome P450"/>
    <property type="match status" value="1"/>
</dbReference>
<comment type="cofactor">
    <cofactor evidence="1 9">
        <name>heme</name>
        <dbReference type="ChEBI" id="CHEBI:30413"/>
    </cofactor>
</comment>
<dbReference type="CDD" id="cd11043">
    <property type="entry name" value="CYP90-like"/>
    <property type="match status" value="1"/>
</dbReference>